<name>A0A1H1BTN8_9LACT</name>
<keyword evidence="2" id="KW-1185">Reference proteome</keyword>
<organism evidence="1 2">
    <name type="scientific">Carnobacterium viridans</name>
    <dbReference type="NCBI Taxonomy" id="174587"/>
    <lineage>
        <taxon>Bacteria</taxon>
        <taxon>Bacillati</taxon>
        <taxon>Bacillota</taxon>
        <taxon>Bacilli</taxon>
        <taxon>Lactobacillales</taxon>
        <taxon>Carnobacteriaceae</taxon>
        <taxon>Carnobacterium</taxon>
    </lineage>
</organism>
<reference evidence="2" key="1">
    <citation type="submission" date="2016-10" db="EMBL/GenBank/DDBJ databases">
        <authorList>
            <person name="Varghese N."/>
            <person name="Submissions S."/>
        </authorList>
    </citation>
    <scope>NUCLEOTIDE SEQUENCE [LARGE SCALE GENOMIC DNA]</scope>
    <source>
        <strain evidence="2">MPL-11</strain>
    </source>
</reference>
<evidence type="ECO:0000313" key="2">
    <source>
        <dbReference type="Proteomes" id="UP000199481"/>
    </source>
</evidence>
<dbReference type="Proteomes" id="UP000199481">
    <property type="component" value="Unassembled WGS sequence"/>
</dbReference>
<dbReference type="AlphaFoldDB" id="A0A1H1BTN8"/>
<proteinExistence type="predicted"/>
<protein>
    <submittedName>
        <fullName evidence="1">Uncharacterized protein</fullName>
    </submittedName>
</protein>
<sequence length="57" mass="6808">MGEIVFDKSRKNLKKIYDRIRSKSLAKHVGKEEVLFLAMGGYNRTYELMRELGFRKR</sequence>
<accession>A0A1H1BTN8</accession>
<gene>
    <name evidence="1" type="ORF">SAMN04487752_2740</name>
</gene>
<evidence type="ECO:0000313" key="1">
    <source>
        <dbReference type="EMBL" id="SDQ55304.1"/>
    </source>
</evidence>
<dbReference type="RefSeq" id="WP_176944143.1">
    <property type="nucleotide sequence ID" value="NZ_FNJW01000008.1"/>
</dbReference>
<dbReference type="EMBL" id="FNJW01000008">
    <property type="protein sequence ID" value="SDQ55304.1"/>
    <property type="molecule type" value="Genomic_DNA"/>
</dbReference>